<keyword evidence="1" id="KW-0732">Signal</keyword>
<name>A0AAV6TJL9_9ARAC</name>
<comment type="caution">
    <text evidence="2">The sequence shown here is derived from an EMBL/GenBank/DDBJ whole genome shotgun (WGS) entry which is preliminary data.</text>
</comment>
<reference evidence="2 3" key="1">
    <citation type="journal article" date="2022" name="Nat. Ecol. Evol.">
        <title>A masculinizing supergene underlies an exaggerated male reproductive morph in a spider.</title>
        <authorList>
            <person name="Hendrickx F."/>
            <person name="De Corte Z."/>
            <person name="Sonet G."/>
            <person name="Van Belleghem S.M."/>
            <person name="Kostlbacher S."/>
            <person name="Vangestel C."/>
        </authorList>
    </citation>
    <scope>NUCLEOTIDE SEQUENCE [LARGE SCALE GENOMIC DNA]</scope>
    <source>
        <strain evidence="2">W744_W776</strain>
    </source>
</reference>
<feature type="chain" id="PRO_5043552002" evidence="1">
    <location>
        <begin position="21"/>
        <end position="67"/>
    </location>
</feature>
<dbReference type="AlphaFoldDB" id="A0AAV6TJL9"/>
<proteinExistence type="predicted"/>
<keyword evidence="3" id="KW-1185">Reference proteome</keyword>
<evidence type="ECO:0000313" key="3">
    <source>
        <dbReference type="Proteomes" id="UP000827092"/>
    </source>
</evidence>
<dbReference type="Proteomes" id="UP000827092">
    <property type="component" value="Unassembled WGS sequence"/>
</dbReference>
<evidence type="ECO:0000256" key="1">
    <source>
        <dbReference type="SAM" id="SignalP"/>
    </source>
</evidence>
<organism evidence="2 3">
    <name type="scientific">Oedothorax gibbosus</name>
    <dbReference type="NCBI Taxonomy" id="931172"/>
    <lineage>
        <taxon>Eukaryota</taxon>
        <taxon>Metazoa</taxon>
        <taxon>Ecdysozoa</taxon>
        <taxon>Arthropoda</taxon>
        <taxon>Chelicerata</taxon>
        <taxon>Arachnida</taxon>
        <taxon>Araneae</taxon>
        <taxon>Araneomorphae</taxon>
        <taxon>Entelegynae</taxon>
        <taxon>Araneoidea</taxon>
        <taxon>Linyphiidae</taxon>
        <taxon>Erigoninae</taxon>
        <taxon>Oedothorax</taxon>
    </lineage>
</organism>
<feature type="signal peptide" evidence="1">
    <location>
        <begin position="1"/>
        <end position="20"/>
    </location>
</feature>
<accession>A0AAV6TJL9</accession>
<protein>
    <submittedName>
        <fullName evidence="2">Uncharacterized protein</fullName>
    </submittedName>
</protein>
<dbReference type="EMBL" id="JAFNEN010003341">
    <property type="protein sequence ID" value="KAG8171955.1"/>
    <property type="molecule type" value="Genomic_DNA"/>
</dbReference>
<sequence length="67" mass="7406">MSLALLNLILLFSFYAIASSEDEYEITDCDRDLAGILCAEFKNDVAACAELMPADVSSDYNINDKFC</sequence>
<evidence type="ECO:0000313" key="2">
    <source>
        <dbReference type="EMBL" id="KAG8171955.1"/>
    </source>
</evidence>
<gene>
    <name evidence="2" type="ORF">JTE90_003596</name>
</gene>